<dbReference type="AlphaFoldDB" id="A0A0C3BJ01"/>
<dbReference type="InParanoid" id="A0A0C3BJ01"/>
<dbReference type="STRING" id="765440.A0A0C3BJ01"/>
<keyword evidence="4" id="KW-1185">Reference proteome</keyword>
<reference evidence="4" key="2">
    <citation type="submission" date="2015-01" db="EMBL/GenBank/DDBJ databases">
        <title>Evolutionary Origins and Diversification of the Mycorrhizal Mutualists.</title>
        <authorList>
            <consortium name="DOE Joint Genome Institute"/>
            <consortium name="Mycorrhizal Genomics Consortium"/>
            <person name="Kohler A."/>
            <person name="Kuo A."/>
            <person name="Nagy L.G."/>
            <person name="Floudas D."/>
            <person name="Copeland A."/>
            <person name="Barry K.W."/>
            <person name="Cichocki N."/>
            <person name="Veneault-Fourrey C."/>
            <person name="LaButti K."/>
            <person name="Lindquist E.A."/>
            <person name="Lipzen A."/>
            <person name="Lundell T."/>
            <person name="Morin E."/>
            <person name="Murat C."/>
            <person name="Riley R."/>
            <person name="Ohm R."/>
            <person name="Sun H."/>
            <person name="Tunlid A."/>
            <person name="Henrissat B."/>
            <person name="Grigoriev I.V."/>
            <person name="Hibbett D.S."/>
            <person name="Martin F."/>
        </authorList>
    </citation>
    <scope>NUCLEOTIDE SEQUENCE [LARGE SCALE GENOMIC DNA]</scope>
    <source>
        <strain evidence="4">F 1598</strain>
    </source>
</reference>
<dbReference type="EMBL" id="KN833026">
    <property type="protein sequence ID" value="KIM77342.1"/>
    <property type="molecule type" value="Genomic_DNA"/>
</dbReference>
<name>A0A0C3BJ01_PILCF</name>
<protein>
    <recommendedName>
        <fullName evidence="5">Transcription factor domain-containing protein</fullName>
    </recommendedName>
</protein>
<dbReference type="GO" id="GO:0005634">
    <property type="term" value="C:nucleus"/>
    <property type="evidence" value="ECO:0007669"/>
    <property type="project" value="UniProtKB-SubCell"/>
</dbReference>
<evidence type="ECO:0000313" key="3">
    <source>
        <dbReference type="EMBL" id="KIM77342.1"/>
    </source>
</evidence>
<dbReference type="InterPro" id="IPR050613">
    <property type="entry name" value="Sec_Metabolite_Reg"/>
</dbReference>
<evidence type="ECO:0000313" key="4">
    <source>
        <dbReference type="Proteomes" id="UP000054166"/>
    </source>
</evidence>
<evidence type="ECO:0000256" key="1">
    <source>
        <dbReference type="ARBA" id="ARBA00004123"/>
    </source>
</evidence>
<reference evidence="3 4" key="1">
    <citation type="submission" date="2014-04" db="EMBL/GenBank/DDBJ databases">
        <authorList>
            <consortium name="DOE Joint Genome Institute"/>
            <person name="Kuo A."/>
            <person name="Tarkka M."/>
            <person name="Buscot F."/>
            <person name="Kohler A."/>
            <person name="Nagy L.G."/>
            <person name="Floudas D."/>
            <person name="Copeland A."/>
            <person name="Barry K.W."/>
            <person name="Cichocki N."/>
            <person name="Veneault-Fourrey C."/>
            <person name="LaButti K."/>
            <person name="Lindquist E.A."/>
            <person name="Lipzen A."/>
            <person name="Lundell T."/>
            <person name="Morin E."/>
            <person name="Murat C."/>
            <person name="Sun H."/>
            <person name="Tunlid A."/>
            <person name="Henrissat B."/>
            <person name="Grigoriev I.V."/>
            <person name="Hibbett D.S."/>
            <person name="Martin F."/>
            <person name="Nordberg H.P."/>
            <person name="Cantor M.N."/>
            <person name="Hua S.X."/>
        </authorList>
    </citation>
    <scope>NUCLEOTIDE SEQUENCE [LARGE SCALE GENOMIC DNA]</scope>
    <source>
        <strain evidence="3 4">F 1598</strain>
    </source>
</reference>
<gene>
    <name evidence="3" type="ORF">PILCRDRAFT_623449</name>
</gene>
<dbReference type="PANTHER" id="PTHR31001">
    <property type="entry name" value="UNCHARACTERIZED TRANSCRIPTIONAL REGULATORY PROTEIN"/>
    <property type="match status" value="1"/>
</dbReference>
<dbReference type="OrthoDB" id="424974at2759"/>
<sequence>MFSIVSKEYLVGELIPAVYYPNRMHSMRCSSHDLALLLTVLAIGLLVDFDLGLEIEVAQLYIRLAWSTALLPALPTIATVKCLHLMNIYHGMAGDKYDSHRLLISAWQCLHYIKLHEDPDIKAIKNEEAYDRRAYFWNLLQPILWQSLMTGILPSVLETPHECYVLSEQDEKDYDKREAVGFGAWSSKFTYQCLRPVTIAVIDPNPPDYKHILALDERIRTFPIPSSSPNSSDLPSIMQHFIYSHYREHVLMFLHRDSFKQTLTDNPMDPLTSTRGYSFTTTYESACVVLDSTINLYAKAKYHVPKIWRIWANAFCATVDDVLRRRRIVAHHIFGNCFQVVIGAVAVLTPNVKLEPCPLRKLEDACALFEVKASCASSALPKVLETFDSALRSAGQVVPMRHVTHLTADLQGDNIVFEDTWSVRLYEEVMQAAQAHISD</sequence>
<evidence type="ECO:0000256" key="2">
    <source>
        <dbReference type="ARBA" id="ARBA00023242"/>
    </source>
</evidence>
<keyword evidence="2" id="KW-0539">Nucleus</keyword>
<accession>A0A0C3BJ01</accession>
<dbReference type="Proteomes" id="UP000054166">
    <property type="component" value="Unassembled WGS sequence"/>
</dbReference>
<dbReference type="CDD" id="cd12148">
    <property type="entry name" value="fungal_TF_MHR"/>
    <property type="match status" value="1"/>
</dbReference>
<proteinExistence type="predicted"/>
<evidence type="ECO:0008006" key="5">
    <source>
        <dbReference type="Google" id="ProtNLM"/>
    </source>
</evidence>
<organism evidence="3 4">
    <name type="scientific">Piloderma croceum (strain F 1598)</name>
    <dbReference type="NCBI Taxonomy" id="765440"/>
    <lineage>
        <taxon>Eukaryota</taxon>
        <taxon>Fungi</taxon>
        <taxon>Dikarya</taxon>
        <taxon>Basidiomycota</taxon>
        <taxon>Agaricomycotina</taxon>
        <taxon>Agaricomycetes</taxon>
        <taxon>Agaricomycetidae</taxon>
        <taxon>Atheliales</taxon>
        <taxon>Atheliaceae</taxon>
        <taxon>Piloderma</taxon>
    </lineage>
</organism>
<comment type="subcellular location">
    <subcellularLocation>
        <location evidence="1">Nucleus</location>
    </subcellularLocation>
</comment>
<dbReference type="HOGENOM" id="CLU_007340_4_3_1"/>